<gene>
    <name evidence="1" type="ORF">AM571_PB00316</name>
</gene>
<reference evidence="1 2" key="1">
    <citation type="submission" date="2016-09" db="EMBL/GenBank/DDBJ databases">
        <title>The complete genome sequences of Rhizobium gallicum, symbiovars gallicum and phaseoli, symbionts associated to common bean (Phaseolus vulgaris).</title>
        <authorList>
            <person name="Bustos P."/>
            <person name="Santamaria R.I."/>
            <person name="Perez-Carrascal O.M."/>
            <person name="Juarez S."/>
            <person name="Lozano L."/>
            <person name="Martinez-Flores I."/>
            <person name="Martinez-Romero E."/>
            <person name="Cevallos M."/>
            <person name="Romero D."/>
            <person name="Davila G."/>
            <person name="Gonzalez V."/>
        </authorList>
    </citation>
    <scope>NUCLEOTIDE SEQUENCE [LARGE SCALE GENOMIC DNA]</scope>
    <source>
        <strain evidence="1 2">8C-3</strain>
        <plasmid evidence="2">Plasmid prsp8c3b</plasmid>
    </source>
</reference>
<geneLocation type="plasmid" evidence="2">
    <name>prsp8c3b</name>
</geneLocation>
<accession>A0A1L5PBP4</accession>
<protein>
    <submittedName>
        <fullName evidence="1">Uncharacterized protein</fullName>
    </submittedName>
</protein>
<name>A0A1L5PBP4_RHIET</name>
<dbReference type="EMBL" id="CP017243">
    <property type="protein sequence ID" value="APO77599.1"/>
    <property type="molecule type" value="Genomic_DNA"/>
</dbReference>
<keyword evidence="1" id="KW-0614">Plasmid</keyword>
<sequence>MVINEAPLGKFICGLSVTANTNPTSAHTPGQASVMPFGLKEMDLRSAQGLRRRTRALLVRASEL</sequence>
<evidence type="ECO:0000313" key="2">
    <source>
        <dbReference type="Proteomes" id="UP000185109"/>
    </source>
</evidence>
<dbReference type="AlphaFoldDB" id="A0A1L5PBP4"/>
<organism evidence="1 2">
    <name type="scientific">Rhizobium etli 8C-3</name>
    <dbReference type="NCBI Taxonomy" id="538025"/>
    <lineage>
        <taxon>Bacteria</taxon>
        <taxon>Pseudomonadati</taxon>
        <taxon>Pseudomonadota</taxon>
        <taxon>Alphaproteobacteria</taxon>
        <taxon>Hyphomicrobiales</taxon>
        <taxon>Rhizobiaceae</taxon>
        <taxon>Rhizobium/Agrobacterium group</taxon>
        <taxon>Rhizobium</taxon>
    </lineage>
</organism>
<dbReference type="Proteomes" id="UP000185109">
    <property type="component" value="Plasmid pRsp8C3b"/>
</dbReference>
<evidence type="ECO:0000313" key="1">
    <source>
        <dbReference type="EMBL" id="APO77599.1"/>
    </source>
</evidence>
<proteinExistence type="predicted"/>